<dbReference type="Proteomes" id="UP000694392">
    <property type="component" value="Unplaced"/>
</dbReference>
<protein>
    <submittedName>
        <fullName evidence="4">Serpin family E member 3</fullName>
    </submittedName>
</protein>
<accession>A0A8D0GLE7</accession>
<dbReference type="AlphaFoldDB" id="A0A8D0GLE7"/>
<evidence type="ECO:0000313" key="5">
    <source>
        <dbReference type="Proteomes" id="UP000694392"/>
    </source>
</evidence>
<proteinExistence type="inferred from homology"/>
<keyword evidence="2" id="KW-0732">Signal</keyword>
<organism evidence="4 5">
    <name type="scientific">Sphenodon punctatus</name>
    <name type="common">Tuatara</name>
    <name type="synonym">Hatteria punctata</name>
    <dbReference type="NCBI Taxonomy" id="8508"/>
    <lineage>
        <taxon>Eukaryota</taxon>
        <taxon>Metazoa</taxon>
        <taxon>Chordata</taxon>
        <taxon>Craniata</taxon>
        <taxon>Vertebrata</taxon>
        <taxon>Euteleostomi</taxon>
        <taxon>Lepidosauria</taxon>
        <taxon>Sphenodontia</taxon>
        <taxon>Sphenodontidae</taxon>
        <taxon>Sphenodon</taxon>
    </lineage>
</organism>
<dbReference type="PANTHER" id="PTHR11461">
    <property type="entry name" value="SERINE PROTEASE INHIBITOR, SERPIN"/>
    <property type="match status" value="1"/>
</dbReference>
<evidence type="ECO:0000256" key="2">
    <source>
        <dbReference type="SAM" id="SignalP"/>
    </source>
</evidence>
<evidence type="ECO:0000313" key="4">
    <source>
        <dbReference type="Ensembl" id="ENSSPUP00000008616.1"/>
    </source>
</evidence>
<reference evidence="4" key="1">
    <citation type="submission" date="2025-08" db="UniProtKB">
        <authorList>
            <consortium name="Ensembl"/>
        </authorList>
    </citation>
    <scope>IDENTIFICATION</scope>
</reference>
<dbReference type="GO" id="GO:0005615">
    <property type="term" value="C:extracellular space"/>
    <property type="evidence" value="ECO:0007669"/>
    <property type="project" value="InterPro"/>
</dbReference>
<keyword evidence="5" id="KW-1185">Reference proteome</keyword>
<evidence type="ECO:0000256" key="1">
    <source>
        <dbReference type="RuleBase" id="RU000411"/>
    </source>
</evidence>
<dbReference type="InterPro" id="IPR036186">
    <property type="entry name" value="Serpin_sf"/>
</dbReference>
<evidence type="ECO:0000259" key="3">
    <source>
        <dbReference type="SMART" id="SM00093"/>
    </source>
</evidence>
<dbReference type="GO" id="GO:0004867">
    <property type="term" value="F:serine-type endopeptidase inhibitor activity"/>
    <property type="evidence" value="ECO:0007669"/>
    <property type="project" value="InterPro"/>
</dbReference>
<dbReference type="GeneTree" id="ENSGT00940000160941"/>
<feature type="domain" description="Serpin" evidence="3">
    <location>
        <begin position="36"/>
        <end position="383"/>
    </location>
</feature>
<dbReference type="SMART" id="SM00093">
    <property type="entry name" value="SERPIN"/>
    <property type="match status" value="1"/>
</dbReference>
<dbReference type="SUPFAM" id="SSF56574">
    <property type="entry name" value="Serpins"/>
    <property type="match status" value="1"/>
</dbReference>
<comment type="similarity">
    <text evidence="1">Belongs to the serpin family.</text>
</comment>
<dbReference type="Gene3D" id="3.30.497.10">
    <property type="entry name" value="Antithrombin, subunit I, domain 2"/>
    <property type="match status" value="1"/>
</dbReference>
<feature type="chain" id="PRO_5034027351" evidence="2">
    <location>
        <begin position="17"/>
        <end position="389"/>
    </location>
</feature>
<dbReference type="Gene3D" id="2.30.39.10">
    <property type="entry name" value="Alpha-1-antitrypsin, domain 1"/>
    <property type="match status" value="1"/>
</dbReference>
<dbReference type="Ensembl" id="ENSSPUT00000009190.1">
    <property type="protein sequence ID" value="ENSSPUP00000008616.1"/>
    <property type="gene ID" value="ENSSPUG00000006691.1"/>
</dbReference>
<sequence>MLPLFLAMIILHVCFLNNGHCGLRDELKELKAGFALSLYQRIAELENRTNLVISPASVSVSLGLLQFGAGGNSFAQLERAHGYNIHGNDPLRKKITQVTNSSQGTVVQLACALFVQAGVPLSPCFIQHVTLWANSILQQANFSEPNRTAAQIDAWVTSNIGAPGGGGSPAMAVVSTMYFKSIWQRQFSFTDTQPLSFTTAEGFTLKVPTMYHNAEVNYGQFHTASLEQLSMVELPYLGETVSMFVVLPSNRKTSLAQIEPHLSAQTINLWANNLKRTKMDIFLLRFRIQSHFDLKMVLPILGITDVFDPIEADFKGISGLKNLYISEAIHKAKIEVTEDGTKASGATAMVLLKRSRAPVFKADRPFNFYLRQALPVEGEVLNTGLVLRG</sequence>
<dbReference type="InterPro" id="IPR000215">
    <property type="entry name" value="Serpin_fam"/>
</dbReference>
<name>A0A8D0GLE7_SPHPU</name>
<dbReference type="InterPro" id="IPR042185">
    <property type="entry name" value="Serpin_sf_2"/>
</dbReference>
<dbReference type="InterPro" id="IPR042178">
    <property type="entry name" value="Serpin_sf_1"/>
</dbReference>
<dbReference type="InterPro" id="IPR023796">
    <property type="entry name" value="Serpin_dom"/>
</dbReference>
<dbReference type="OMA" id="KGNCISY"/>
<gene>
    <name evidence="4" type="primary">SERPINE3</name>
</gene>
<dbReference type="Pfam" id="PF00079">
    <property type="entry name" value="Serpin"/>
    <property type="match status" value="1"/>
</dbReference>
<dbReference type="PANTHER" id="PTHR11461:SF129">
    <property type="entry name" value="SERPIN E3"/>
    <property type="match status" value="1"/>
</dbReference>
<reference evidence="4" key="2">
    <citation type="submission" date="2025-09" db="UniProtKB">
        <authorList>
            <consortium name="Ensembl"/>
        </authorList>
    </citation>
    <scope>IDENTIFICATION</scope>
</reference>
<feature type="signal peptide" evidence="2">
    <location>
        <begin position="1"/>
        <end position="16"/>
    </location>
</feature>